<dbReference type="GO" id="GO:0022857">
    <property type="term" value="F:transmembrane transporter activity"/>
    <property type="evidence" value="ECO:0007669"/>
    <property type="project" value="InterPro"/>
</dbReference>
<dbReference type="EMBL" id="CP086720">
    <property type="protein sequence ID" value="WOO85408.1"/>
    <property type="molecule type" value="Genomic_DNA"/>
</dbReference>
<keyword evidence="7 9" id="KW-0472">Membrane</keyword>
<dbReference type="Pfam" id="PF07690">
    <property type="entry name" value="MFS_1"/>
    <property type="match status" value="1"/>
</dbReference>
<comment type="similarity">
    <text evidence="2">Belongs to the major facilitator superfamily.</text>
</comment>
<feature type="transmembrane region" description="Helical" evidence="9">
    <location>
        <begin position="313"/>
        <end position="331"/>
    </location>
</feature>
<dbReference type="FunFam" id="1.20.1250.20:FF:000197">
    <property type="entry name" value="Siderophore iron transporter 1"/>
    <property type="match status" value="1"/>
</dbReference>
<evidence type="ECO:0000256" key="6">
    <source>
        <dbReference type="ARBA" id="ARBA00023065"/>
    </source>
</evidence>
<feature type="transmembrane region" description="Helical" evidence="9">
    <location>
        <begin position="445"/>
        <end position="462"/>
    </location>
</feature>
<evidence type="ECO:0000313" key="10">
    <source>
        <dbReference type="EMBL" id="WOO85408.1"/>
    </source>
</evidence>
<name>A0AAF1BTZ4_9TREE</name>
<sequence length="613" mass="65870">MYPPERAPTTARPALSSIRSTPTMAEPHLDTPHLPPASTAAAADPDAKSPGVARIEAISSMFKRWHFWVLFVGIFLVSFSYGLDAATHYTFQNYAVAAFQRSGQISTIGVVRGIVAAASQPAFAKLSDYFGRISILVFSVLFWGVGNVIQATAHSVAQFSAGAVLYQFAFTGIIIICMILIADTTTLRTRVLASWVPATPYLVTTWVGGNVAQAAMDGPGWRWGIGIFAIVVPAATIPLFASLTTAEVRAKRAGLLDGIVSPYRQVLSREMWLDCFWACDILGLVLLALVLGLILVPFTLAGGSAEVWRRASTIVPLVLGVVVALPAFIVWEARGARHPLVPFRVLASRQVLSCIVVAILINLTWYTQGDYIYQTLLVSFGKDITTATRVMSIDSFVSVIVGVGHGLVVRRVRRLKWWVVAGAGFIVLAFVLLVRFRGGFANSDFIGFIAGEVMLGIGKGFLPYSTQCLIQAAVGHERTAVITGIYLASYSIGTALGNTIAGAIWINTMPGHLEKNLRNYGVGNATAIAGAAYADPFTWIASNPVGTPAREAVNLSYRQVQRYLCATGLGFSVLLLGITLLLDNPLLTDSQSLEADGAGERREEKDERGGEKA</sequence>
<dbReference type="GO" id="GO:0012505">
    <property type="term" value="C:endomembrane system"/>
    <property type="evidence" value="ECO:0007669"/>
    <property type="project" value="UniProtKB-SubCell"/>
</dbReference>
<dbReference type="GeneID" id="87812071"/>
<dbReference type="GO" id="GO:0005886">
    <property type="term" value="C:plasma membrane"/>
    <property type="evidence" value="ECO:0007669"/>
    <property type="project" value="TreeGrafter"/>
</dbReference>
<evidence type="ECO:0000256" key="2">
    <source>
        <dbReference type="ARBA" id="ARBA00008335"/>
    </source>
</evidence>
<evidence type="ECO:0000313" key="11">
    <source>
        <dbReference type="Proteomes" id="UP000827549"/>
    </source>
</evidence>
<feature type="transmembrane region" description="Helical" evidence="9">
    <location>
        <begin position="387"/>
        <end position="408"/>
    </location>
</feature>
<dbReference type="PANTHER" id="PTHR23501:SF92">
    <property type="entry name" value="GLUTATHIONE EXCHANGER 1-RELATED"/>
    <property type="match status" value="1"/>
</dbReference>
<accession>A0AAF1BTZ4</accession>
<gene>
    <name evidence="10" type="primary">sit1_2</name>
    <name evidence="10" type="ORF">LOC62_07G008907</name>
</gene>
<dbReference type="PANTHER" id="PTHR23501">
    <property type="entry name" value="MAJOR FACILITATOR SUPERFAMILY"/>
    <property type="match status" value="1"/>
</dbReference>
<feature type="transmembrane region" description="Helical" evidence="9">
    <location>
        <begin position="415"/>
        <end position="433"/>
    </location>
</feature>
<evidence type="ECO:0000256" key="1">
    <source>
        <dbReference type="ARBA" id="ARBA00004127"/>
    </source>
</evidence>
<keyword evidence="3" id="KW-0813">Transport</keyword>
<evidence type="ECO:0000256" key="4">
    <source>
        <dbReference type="ARBA" id="ARBA00022692"/>
    </source>
</evidence>
<dbReference type="SUPFAM" id="SSF103473">
    <property type="entry name" value="MFS general substrate transporter"/>
    <property type="match status" value="2"/>
</dbReference>
<evidence type="ECO:0000256" key="7">
    <source>
        <dbReference type="ARBA" id="ARBA00023136"/>
    </source>
</evidence>
<dbReference type="Proteomes" id="UP000827549">
    <property type="component" value="Chromosome 7"/>
</dbReference>
<evidence type="ECO:0000256" key="5">
    <source>
        <dbReference type="ARBA" id="ARBA00022989"/>
    </source>
</evidence>
<evidence type="ECO:0000256" key="3">
    <source>
        <dbReference type="ARBA" id="ARBA00022448"/>
    </source>
</evidence>
<dbReference type="Gene3D" id="1.20.1250.20">
    <property type="entry name" value="MFS general substrate transporter like domains"/>
    <property type="match status" value="2"/>
</dbReference>
<feature type="transmembrane region" description="Helical" evidence="9">
    <location>
        <begin position="275"/>
        <end position="301"/>
    </location>
</feature>
<proteinExistence type="inferred from homology"/>
<feature type="region of interest" description="Disordered" evidence="8">
    <location>
        <begin position="592"/>
        <end position="613"/>
    </location>
</feature>
<protein>
    <submittedName>
        <fullName evidence="10">Siderophore iron transporter 1</fullName>
    </submittedName>
</protein>
<dbReference type="InterPro" id="IPR011701">
    <property type="entry name" value="MFS"/>
</dbReference>
<feature type="compositionally biased region" description="Low complexity" evidence="8">
    <location>
        <begin position="36"/>
        <end position="47"/>
    </location>
</feature>
<feature type="transmembrane region" description="Helical" evidence="9">
    <location>
        <begin position="129"/>
        <end position="149"/>
    </location>
</feature>
<dbReference type="AlphaFoldDB" id="A0AAF1BTZ4"/>
<dbReference type="RefSeq" id="XP_062631434.1">
    <property type="nucleotide sequence ID" value="XM_062775450.1"/>
</dbReference>
<feature type="transmembrane region" description="Helical" evidence="9">
    <location>
        <begin position="65"/>
        <end position="83"/>
    </location>
</feature>
<feature type="transmembrane region" description="Helical" evidence="9">
    <location>
        <begin position="223"/>
        <end position="243"/>
    </location>
</feature>
<feature type="transmembrane region" description="Helical" evidence="9">
    <location>
        <begin position="351"/>
        <end position="367"/>
    </location>
</feature>
<feature type="compositionally biased region" description="Basic and acidic residues" evidence="8">
    <location>
        <begin position="598"/>
        <end position="613"/>
    </location>
</feature>
<evidence type="ECO:0000256" key="8">
    <source>
        <dbReference type="SAM" id="MobiDB-lite"/>
    </source>
</evidence>
<keyword evidence="6" id="KW-0406">Ion transport</keyword>
<comment type="subcellular location">
    <subcellularLocation>
        <location evidence="1">Endomembrane system</location>
        <topology evidence="1">Multi-pass membrane protein</topology>
    </subcellularLocation>
</comment>
<evidence type="ECO:0000256" key="9">
    <source>
        <dbReference type="SAM" id="Phobius"/>
    </source>
</evidence>
<dbReference type="GO" id="GO:0006811">
    <property type="term" value="P:monoatomic ion transport"/>
    <property type="evidence" value="ECO:0007669"/>
    <property type="project" value="UniProtKB-KW"/>
</dbReference>
<reference evidence="10" key="1">
    <citation type="submission" date="2023-10" db="EMBL/GenBank/DDBJ databases">
        <authorList>
            <person name="Noh H."/>
        </authorList>
    </citation>
    <scope>NUCLEOTIDE SEQUENCE</scope>
    <source>
        <strain evidence="10">DUCC4014</strain>
    </source>
</reference>
<organism evidence="10 11">
    <name type="scientific">Vanrija pseudolonga</name>
    <dbReference type="NCBI Taxonomy" id="143232"/>
    <lineage>
        <taxon>Eukaryota</taxon>
        <taxon>Fungi</taxon>
        <taxon>Dikarya</taxon>
        <taxon>Basidiomycota</taxon>
        <taxon>Agaricomycotina</taxon>
        <taxon>Tremellomycetes</taxon>
        <taxon>Trichosporonales</taxon>
        <taxon>Trichosporonaceae</taxon>
        <taxon>Vanrija</taxon>
    </lineage>
</organism>
<feature type="region of interest" description="Disordered" evidence="8">
    <location>
        <begin position="1"/>
        <end position="47"/>
    </location>
</feature>
<keyword evidence="4 9" id="KW-0812">Transmembrane</keyword>
<feature type="transmembrane region" description="Helical" evidence="9">
    <location>
        <begin position="161"/>
        <end position="182"/>
    </location>
</feature>
<keyword evidence="11" id="KW-1185">Reference proteome</keyword>
<feature type="transmembrane region" description="Helical" evidence="9">
    <location>
        <begin position="563"/>
        <end position="582"/>
    </location>
</feature>
<dbReference type="InterPro" id="IPR036259">
    <property type="entry name" value="MFS_trans_sf"/>
</dbReference>
<keyword evidence="5 9" id="KW-1133">Transmembrane helix</keyword>